<feature type="domain" description="G-protein coupled receptors family 3 profile" evidence="11">
    <location>
        <begin position="526"/>
        <end position="777"/>
    </location>
</feature>
<dbReference type="Pfam" id="PF01094">
    <property type="entry name" value="ANF_receptor"/>
    <property type="match status" value="1"/>
</dbReference>
<keyword evidence="9" id="KW-0807">Transducer</keyword>
<dbReference type="InterPro" id="IPR001828">
    <property type="entry name" value="ANF_lig-bd_rcpt"/>
</dbReference>
<dbReference type="PANTHER" id="PTHR24060">
    <property type="entry name" value="METABOTROPIC GLUTAMATE RECEPTOR"/>
    <property type="match status" value="1"/>
</dbReference>
<dbReference type="PRINTS" id="PR01176">
    <property type="entry name" value="GABABRECEPTR"/>
</dbReference>
<keyword evidence="6 10" id="KW-0472">Membrane</keyword>
<dbReference type="PRINTS" id="PR00248">
    <property type="entry name" value="GPCRMGR"/>
</dbReference>
<dbReference type="InterPro" id="IPR017978">
    <property type="entry name" value="GPCR_3_C"/>
</dbReference>
<proteinExistence type="evidence at transcript level"/>
<dbReference type="PROSITE" id="PS50259">
    <property type="entry name" value="G_PROTEIN_RECEP_F3_4"/>
    <property type="match status" value="1"/>
</dbReference>
<feature type="transmembrane region" description="Helical" evidence="10">
    <location>
        <begin position="526"/>
        <end position="551"/>
    </location>
</feature>
<feature type="transmembrane region" description="Helical" evidence="10">
    <location>
        <begin position="596"/>
        <end position="618"/>
    </location>
</feature>
<evidence type="ECO:0000256" key="7">
    <source>
        <dbReference type="ARBA" id="ARBA00023170"/>
    </source>
</evidence>
<dbReference type="AlphaFoldDB" id="T2MDM0"/>
<keyword evidence="2" id="KW-1003">Cell membrane</keyword>
<dbReference type="InterPro" id="IPR050726">
    <property type="entry name" value="mGluR"/>
</dbReference>
<name>T2MDM0_HYDVU</name>
<keyword evidence="8" id="KW-0325">Glycoprotein</keyword>
<evidence type="ECO:0000256" key="2">
    <source>
        <dbReference type="ARBA" id="ARBA00022475"/>
    </source>
</evidence>
<dbReference type="Gene3D" id="2.10.50.30">
    <property type="entry name" value="GPCR, family 3, nine cysteines domain"/>
    <property type="match status" value="1"/>
</dbReference>
<dbReference type="InterPro" id="IPR038550">
    <property type="entry name" value="GPCR_3_9-Cys_sf"/>
</dbReference>
<evidence type="ECO:0000256" key="9">
    <source>
        <dbReference type="ARBA" id="ARBA00023224"/>
    </source>
</evidence>
<feature type="transmembrane region" description="Helical" evidence="10">
    <location>
        <begin position="563"/>
        <end position="584"/>
    </location>
</feature>
<evidence type="ECO:0000256" key="3">
    <source>
        <dbReference type="ARBA" id="ARBA00022692"/>
    </source>
</evidence>
<comment type="subcellular location">
    <subcellularLocation>
        <location evidence="1">Cell membrane</location>
        <topology evidence="1">Multi-pass membrane protein</topology>
    </subcellularLocation>
</comment>
<evidence type="ECO:0000313" key="12">
    <source>
        <dbReference type="EMBL" id="CDG70037.1"/>
    </source>
</evidence>
<feature type="transmembrane region" description="Helical" evidence="10">
    <location>
        <begin position="639"/>
        <end position="658"/>
    </location>
</feature>
<dbReference type="InterPro" id="IPR000337">
    <property type="entry name" value="GPCR_3"/>
</dbReference>
<dbReference type="GO" id="GO:0004930">
    <property type="term" value="F:G protein-coupled receptor activity"/>
    <property type="evidence" value="ECO:0007669"/>
    <property type="project" value="UniProtKB-KW"/>
</dbReference>
<evidence type="ECO:0000259" key="11">
    <source>
        <dbReference type="PROSITE" id="PS50259"/>
    </source>
</evidence>
<dbReference type="OrthoDB" id="425344at2759"/>
<dbReference type="InterPro" id="IPR028082">
    <property type="entry name" value="Peripla_BP_I"/>
</dbReference>
<dbReference type="SUPFAM" id="SSF53822">
    <property type="entry name" value="Periplasmic binding protein-like I"/>
    <property type="match status" value="1"/>
</dbReference>
<keyword evidence="4 10" id="KW-1133">Transmembrane helix</keyword>
<evidence type="ECO:0000256" key="6">
    <source>
        <dbReference type="ARBA" id="ARBA00023136"/>
    </source>
</evidence>
<evidence type="ECO:0000256" key="10">
    <source>
        <dbReference type="SAM" id="Phobius"/>
    </source>
</evidence>
<reference evidence="12" key="1">
    <citation type="journal article" date="2013" name="Genome Biol. Evol.">
        <title>Punctuated emergences of genetic and phenotypic innovations in eumetazoan, bilaterian, euteleostome, and hominidae ancestors.</title>
        <authorList>
            <person name="Wenger Y."/>
            <person name="Galliot B."/>
        </authorList>
    </citation>
    <scope>NUCLEOTIDE SEQUENCE</scope>
    <source>
        <tissue evidence="12">Whole animals</tissue>
    </source>
</reference>
<evidence type="ECO:0000256" key="4">
    <source>
        <dbReference type="ARBA" id="ARBA00022989"/>
    </source>
</evidence>
<organism evidence="12">
    <name type="scientific">Hydra vulgaris</name>
    <name type="common">Hydra</name>
    <name type="synonym">Hydra attenuata</name>
    <dbReference type="NCBI Taxonomy" id="6087"/>
    <lineage>
        <taxon>Eukaryota</taxon>
        <taxon>Metazoa</taxon>
        <taxon>Cnidaria</taxon>
        <taxon>Hydrozoa</taxon>
        <taxon>Hydroidolina</taxon>
        <taxon>Anthoathecata</taxon>
        <taxon>Aplanulata</taxon>
        <taxon>Hydridae</taxon>
        <taxon>Hydra</taxon>
    </lineage>
</organism>
<evidence type="ECO:0000256" key="1">
    <source>
        <dbReference type="ARBA" id="ARBA00004651"/>
    </source>
</evidence>
<dbReference type="Gene3D" id="3.40.50.2300">
    <property type="match status" value="2"/>
</dbReference>
<evidence type="ECO:0000256" key="8">
    <source>
        <dbReference type="ARBA" id="ARBA00023180"/>
    </source>
</evidence>
<dbReference type="EMBL" id="HAAD01003805">
    <property type="protein sequence ID" value="CDG70037.1"/>
    <property type="molecule type" value="mRNA"/>
</dbReference>
<feature type="transmembrane region" description="Helical" evidence="10">
    <location>
        <begin position="755"/>
        <end position="775"/>
    </location>
</feature>
<keyword evidence="5" id="KW-0297">G-protein coupled receptor</keyword>
<evidence type="ECO:0000256" key="5">
    <source>
        <dbReference type="ARBA" id="ARBA00023040"/>
    </source>
</evidence>
<feature type="transmembrane region" description="Helical" evidence="10">
    <location>
        <begin position="686"/>
        <end position="705"/>
    </location>
</feature>
<accession>T2MDM0</accession>
<feature type="transmembrane region" description="Helical" evidence="10">
    <location>
        <begin position="717"/>
        <end position="739"/>
    </location>
</feature>
<keyword evidence="3 10" id="KW-0812">Transmembrane</keyword>
<protein>
    <submittedName>
        <fullName evidence="12">Metabotropic glutamate receptor 3</fullName>
    </submittedName>
</protein>
<keyword evidence="7 12" id="KW-0675">Receptor</keyword>
<sequence length="807" mass="91543">MVMPSICKYHQCFLFITFMISNPIYCFDIEKKSLNVLVGGFFPVCSEKNCSKLCGKINIERGVHRVVAMLFAIDEINANDSLFPNFKIQPQIYDTCNQDSKALDGALDIVKIKNKQNICGSSEPVGGVIGPSSSSASIEVAKLLRLFQIPQISYAASSPLLSDRTKFNYFLRTVPSDSEAIKVIIAVAKYFQWSSVSVLYSEGPYGESLFETFQELPENKSLCIVKQMKVNNNSNFTSIIEKLRQPKNTNAVLLLCTDNHILNIIRNASYLNASFLWLSLDFWLTNKSFLQTSKIHNATKSVIIVRQSVGEQKKFEEYFYSSSFLNNKQNNWLKEIWEESFDCNITLNTCDLSNIIFDSKVSYVIDAVYALAYAFNKALNNSNNDLNSDVLSNGSLILNKLTNNFYNGSFGYTQFNEFGYTFNGYEIMQIQNDQYVKIGTFHDRLIINGSQIVLPFKPEQFNCSEPCAYNARKVVGTPSCCFTCETCPPNKIGKNEVCEECPTNQTLSDQAQSCIPISIKFISRTLVIIISVLASIGVVATVFVSLIFVYYRRTDIVISSVPELSFSLLFGILLCYVLTYFMIADQTKFFCYIQKYGISLSFCICYGSLLLKAFWFASSLYNNKKSKKETLNPIASSQFFYLSSVILFQLVISFVQFYQTGKDKPLESVSYNGGMITICSFSDSDFLASFMYNFILIFVCTIYAFRTRKVPLSFNEAKYIGFLMYASIILWVCFIPAYITRDDKVVQMITLSMNIPLHATSILATIFGPKVYFILTRRNQRERSFSSYSYADNGNSYIICSNVYYLS</sequence>
<dbReference type="GO" id="GO:0005886">
    <property type="term" value="C:plasma membrane"/>
    <property type="evidence" value="ECO:0007669"/>
    <property type="project" value="UniProtKB-SubCell"/>
</dbReference>
<gene>
    <name evidence="12" type="primary">GRM3</name>
</gene>
<dbReference type="Pfam" id="PF00003">
    <property type="entry name" value="7tm_3"/>
    <property type="match status" value="1"/>
</dbReference>